<dbReference type="GO" id="GO:0006260">
    <property type="term" value="P:DNA replication"/>
    <property type="evidence" value="ECO:0007669"/>
    <property type="project" value="InterPro"/>
</dbReference>
<evidence type="ECO:0000256" key="2">
    <source>
        <dbReference type="HAMAP-Rule" id="MF_00984"/>
    </source>
</evidence>
<evidence type="ECO:0000313" key="5">
    <source>
        <dbReference type="EMBL" id="PZW23896.1"/>
    </source>
</evidence>
<dbReference type="SUPFAM" id="SSF50249">
    <property type="entry name" value="Nucleic acid-binding proteins"/>
    <property type="match status" value="1"/>
</dbReference>
<dbReference type="PROSITE" id="PS50935">
    <property type="entry name" value="SSB"/>
    <property type="match status" value="1"/>
</dbReference>
<feature type="region of interest" description="Disordered" evidence="4">
    <location>
        <begin position="102"/>
        <end position="130"/>
    </location>
</feature>
<dbReference type="CDD" id="cd04496">
    <property type="entry name" value="SSB_OBF"/>
    <property type="match status" value="1"/>
</dbReference>
<evidence type="ECO:0000313" key="6">
    <source>
        <dbReference type="Proteomes" id="UP000248806"/>
    </source>
</evidence>
<comment type="subunit">
    <text evidence="2">Homotetramer.</text>
</comment>
<dbReference type="RefSeq" id="WP_111325123.1">
    <property type="nucleotide sequence ID" value="NZ_BIFX01000001.1"/>
</dbReference>
<keyword evidence="6" id="KW-1185">Reference proteome</keyword>
<dbReference type="EMBL" id="QKUF01000024">
    <property type="protein sequence ID" value="PZW23896.1"/>
    <property type="molecule type" value="Genomic_DNA"/>
</dbReference>
<accession>A0A326U0H5</accession>
<evidence type="ECO:0000256" key="1">
    <source>
        <dbReference type="ARBA" id="ARBA00023125"/>
    </source>
</evidence>
<dbReference type="Gene3D" id="2.40.50.140">
    <property type="entry name" value="Nucleic acid-binding proteins"/>
    <property type="match status" value="1"/>
</dbReference>
<keyword evidence="1 2" id="KW-0238">DNA-binding</keyword>
<comment type="caution">
    <text evidence="5">The sequence shown here is derived from an EMBL/GenBank/DDBJ whole genome shotgun (WGS) entry which is preliminary data.</text>
</comment>
<gene>
    <name evidence="5" type="ORF">EI42_04819</name>
</gene>
<dbReference type="PIRSF" id="PIRSF002070">
    <property type="entry name" value="SSB"/>
    <property type="match status" value="1"/>
</dbReference>
<dbReference type="InterPro" id="IPR000424">
    <property type="entry name" value="Primosome_PriB/ssb"/>
</dbReference>
<dbReference type="GO" id="GO:0009295">
    <property type="term" value="C:nucleoid"/>
    <property type="evidence" value="ECO:0007669"/>
    <property type="project" value="TreeGrafter"/>
</dbReference>
<dbReference type="InterPro" id="IPR011344">
    <property type="entry name" value="ssDNA-bd"/>
</dbReference>
<dbReference type="NCBIfam" id="TIGR00621">
    <property type="entry name" value="ssb"/>
    <property type="match status" value="1"/>
</dbReference>
<dbReference type="HAMAP" id="MF_00984">
    <property type="entry name" value="SSB"/>
    <property type="match status" value="1"/>
</dbReference>
<proteinExistence type="inferred from homology"/>
<evidence type="ECO:0000256" key="3">
    <source>
        <dbReference type="PIRNR" id="PIRNR002070"/>
    </source>
</evidence>
<sequence length="130" mass="14584">MLWNQCQFAGRLGRDPEMSYTPNGKAVLRFSIAVDQGKDQPAMWLNVTVWEALAERLSQTLYKGAPVFVQGRLVQRSYTDKNGINRVSTDVIATTAQLLEKPKTNTTSANYEAEPHPFSSSLKEPSDYPF</sequence>
<organism evidence="5 6">
    <name type="scientific">Thermosporothrix hazakensis</name>
    <dbReference type="NCBI Taxonomy" id="644383"/>
    <lineage>
        <taxon>Bacteria</taxon>
        <taxon>Bacillati</taxon>
        <taxon>Chloroflexota</taxon>
        <taxon>Ktedonobacteria</taxon>
        <taxon>Ktedonobacterales</taxon>
        <taxon>Thermosporotrichaceae</taxon>
        <taxon>Thermosporothrix</taxon>
    </lineage>
</organism>
<comment type="caution">
    <text evidence="2">Lacks conserved residue(s) required for the propagation of feature annotation.</text>
</comment>
<dbReference type="Pfam" id="PF00436">
    <property type="entry name" value="SSB"/>
    <property type="match status" value="1"/>
</dbReference>
<dbReference type="InterPro" id="IPR012340">
    <property type="entry name" value="NA-bd_OB-fold"/>
</dbReference>
<reference evidence="5 6" key="1">
    <citation type="submission" date="2018-06" db="EMBL/GenBank/DDBJ databases">
        <title>Genomic Encyclopedia of Archaeal and Bacterial Type Strains, Phase II (KMG-II): from individual species to whole genera.</title>
        <authorList>
            <person name="Goeker M."/>
        </authorList>
    </citation>
    <scope>NUCLEOTIDE SEQUENCE [LARGE SCALE GENOMIC DNA]</scope>
    <source>
        <strain evidence="5 6">ATCC BAA-1881</strain>
    </source>
</reference>
<dbReference type="Proteomes" id="UP000248806">
    <property type="component" value="Unassembled WGS sequence"/>
</dbReference>
<dbReference type="GO" id="GO:0003697">
    <property type="term" value="F:single-stranded DNA binding"/>
    <property type="evidence" value="ECO:0007669"/>
    <property type="project" value="UniProtKB-UniRule"/>
</dbReference>
<protein>
    <recommendedName>
        <fullName evidence="2 3">Single-stranded DNA-binding protein</fullName>
        <shortName evidence="2">SSB</shortName>
    </recommendedName>
</protein>
<evidence type="ECO:0000256" key="4">
    <source>
        <dbReference type="SAM" id="MobiDB-lite"/>
    </source>
</evidence>
<dbReference type="AlphaFoldDB" id="A0A326U0H5"/>
<name>A0A326U0H5_THEHA</name>
<dbReference type="OrthoDB" id="9809878at2"/>
<dbReference type="PANTHER" id="PTHR10302:SF27">
    <property type="entry name" value="SINGLE-STRANDED DNA-BINDING PROTEIN"/>
    <property type="match status" value="1"/>
</dbReference>
<dbReference type="PANTHER" id="PTHR10302">
    <property type="entry name" value="SINGLE-STRANDED DNA-BINDING PROTEIN"/>
    <property type="match status" value="1"/>
</dbReference>